<evidence type="ECO:0000313" key="5">
    <source>
        <dbReference type="Proteomes" id="UP000002725"/>
    </source>
</evidence>
<dbReference type="InterPro" id="IPR011250">
    <property type="entry name" value="OMP/PagP_B-barrel"/>
</dbReference>
<keyword evidence="5" id="KW-1185">Reference proteome</keyword>
<accession>B4S4P8</accession>
<dbReference type="eggNOG" id="COG3637">
    <property type="taxonomic scope" value="Bacteria"/>
</dbReference>
<dbReference type="Gene3D" id="2.40.160.20">
    <property type="match status" value="1"/>
</dbReference>
<evidence type="ECO:0000256" key="2">
    <source>
        <dbReference type="SAM" id="SignalP"/>
    </source>
</evidence>
<feature type="signal peptide" evidence="2">
    <location>
        <begin position="1"/>
        <end position="23"/>
    </location>
</feature>
<feature type="domain" description="Outer membrane protein beta-barrel" evidence="3">
    <location>
        <begin position="8"/>
        <end position="205"/>
    </location>
</feature>
<dbReference type="InterPro" id="IPR027385">
    <property type="entry name" value="Beta-barrel_OMP"/>
</dbReference>
<dbReference type="KEGG" id="paa:Paes_1932"/>
<evidence type="ECO:0000313" key="4">
    <source>
        <dbReference type="EMBL" id="ACF46944.1"/>
    </source>
</evidence>
<dbReference type="STRING" id="290512.Paes_1932"/>
<dbReference type="AlphaFoldDB" id="B4S4P8"/>
<evidence type="ECO:0000256" key="1">
    <source>
        <dbReference type="ARBA" id="ARBA00022729"/>
    </source>
</evidence>
<gene>
    <name evidence="4" type="ordered locus">Paes_1932</name>
</gene>
<protein>
    <submittedName>
        <fullName evidence="4">Surface antigen msp4 family protein</fullName>
    </submittedName>
</protein>
<keyword evidence="1 2" id="KW-0732">Signal</keyword>
<sequence>MKKVCSLLAVAVLLMGGSASSFAGTPYASGNIGVTWLSDSQATLGDYSERDEYQLEVDFDSGIALTGALGYDFGSTRLEAELGYQSNDAAEIRWYEDGFDDSYDAYELSGDVSLTTLMLNGYYDIKPSDASDLEIFLTAGIGAAFYTLDFGEVDDDEYRGTYHGSTLAYQIGAGLAYAVSSELTVEARYRYFSTAEFSTDDDFDTFDDGYNLDLSSNAMLIGLRYNL</sequence>
<dbReference type="HOGENOM" id="CLU_057473_3_1_10"/>
<dbReference type="SUPFAM" id="SSF56925">
    <property type="entry name" value="OMPA-like"/>
    <property type="match status" value="1"/>
</dbReference>
<dbReference type="EMBL" id="CP001108">
    <property type="protein sequence ID" value="ACF46944.1"/>
    <property type="molecule type" value="Genomic_DNA"/>
</dbReference>
<dbReference type="Pfam" id="PF13505">
    <property type="entry name" value="OMP_b-brl"/>
    <property type="match status" value="1"/>
</dbReference>
<feature type="chain" id="PRO_5002825740" evidence="2">
    <location>
        <begin position="24"/>
        <end position="227"/>
    </location>
</feature>
<evidence type="ECO:0000259" key="3">
    <source>
        <dbReference type="Pfam" id="PF13505"/>
    </source>
</evidence>
<reference evidence="4" key="1">
    <citation type="submission" date="2008-06" db="EMBL/GenBank/DDBJ databases">
        <title>Complete sequence of chromosome of Prosthecochloris aestuarii DSM 271.</title>
        <authorList>
            <consortium name="US DOE Joint Genome Institute"/>
            <person name="Lucas S."/>
            <person name="Copeland A."/>
            <person name="Lapidus A."/>
            <person name="Glavina del Rio T."/>
            <person name="Dalin E."/>
            <person name="Tice H."/>
            <person name="Bruce D."/>
            <person name="Goodwin L."/>
            <person name="Pitluck S."/>
            <person name="Schmutz J."/>
            <person name="Larimer F."/>
            <person name="Land M."/>
            <person name="Hauser L."/>
            <person name="Kyrpides N."/>
            <person name="Anderson I."/>
            <person name="Liu Z."/>
            <person name="Li T."/>
            <person name="Zhao F."/>
            <person name="Overmann J."/>
            <person name="Bryant D.A."/>
            <person name="Richardson P."/>
        </authorList>
    </citation>
    <scope>NUCLEOTIDE SEQUENCE [LARGE SCALE GENOMIC DNA]</scope>
    <source>
        <strain evidence="4">DSM 271</strain>
    </source>
</reference>
<proteinExistence type="predicted"/>
<name>B4S4P8_PROA2</name>
<organism evidence="4 5">
    <name type="scientific">Prosthecochloris aestuarii (strain DSM 271 / SK 413)</name>
    <dbReference type="NCBI Taxonomy" id="290512"/>
    <lineage>
        <taxon>Bacteria</taxon>
        <taxon>Pseudomonadati</taxon>
        <taxon>Chlorobiota</taxon>
        <taxon>Chlorobiia</taxon>
        <taxon>Chlorobiales</taxon>
        <taxon>Chlorobiaceae</taxon>
        <taxon>Prosthecochloris</taxon>
    </lineage>
</organism>
<dbReference type="RefSeq" id="WP_012506477.1">
    <property type="nucleotide sequence ID" value="NC_011059.1"/>
</dbReference>
<dbReference type="Proteomes" id="UP000002725">
    <property type="component" value="Chromosome"/>
</dbReference>